<comment type="caution">
    <text evidence="7">The sequence shown here is derived from an EMBL/GenBank/DDBJ whole genome shotgun (WGS) entry which is preliminary data.</text>
</comment>
<dbReference type="NCBIfam" id="NF004939">
    <property type="entry name" value="PRK06292.1-1"/>
    <property type="match status" value="1"/>
</dbReference>
<evidence type="ECO:0000259" key="6">
    <source>
        <dbReference type="Pfam" id="PF07992"/>
    </source>
</evidence>
<organism evidence="7 8">
    <name type="scientific">Arenimonas soli</name>
    <dbReference type="NCBI Taxonomy" id="2269504"/>
    <lineage>
        <taxon>Bacteria</taxon>
        <taxon>Pseudomonadati</taxon>
        <taxon>Pseudomonadota</taxon>
        <taxon>Gammaproteobacteria</taxon>
        <taxon>Lysobacterales</taxon>
        <taxon>Lysobacteraceae</taxon>
        <taxon>Arenimonas</taxon>
    </lineage>
</organism>
<dbReference type="InterPro" id="IPR016156">
    <property type="entry name" value="FAD/NAD-linked_Rdtase_dimer_sf"/>
</dbReference>
<dbReference type="SUPFAM" id="SSF51905">
    <property type="entry name" value="FAD/NAD(P)-binding domain"/>
    <property type="match status" value="1"/>
</dbReference>
<feature type="domain" description="Pyridine nucleotide-disulphide oxidoreductase dimerisation" evidence="5">
    <location>
        <begin position="340"/>
        <end position="442"/>
    </location>
</feature>
<dbReference type="PANTHER" id="PTHR43014">
    <property type="entry name" value="MERCURIC REDUCTASE"/>
    <property type="match status" value="1"/>
</dbReference>
<keyword evidence="2" id="KW-0285">Flavoprotein</keyword>
<evidence type="ECO:0000256" key="3">
    <source>
        <dbReference type="ARBA" id="ARBA00022827"/>
    </source>
</evidence>
<dbReference type="PANTHER" id="PTHR43014:SF4">
    <property type="entry name" value="PYRIDINE NUCLEOTIDE-DISULFIDE OXIDOREDUCTASE RCLA-RELATED"/>
    <property type="match status" value="1"/>
</dbReference>
<dbReference type="InterPro" id="IPR036188">
    <property type="entry name" value="FAD/NAD-bd_sf"/>
</dbReference>
<evidence type="ECO:0000256" key="4">
    <source>
        <dbReference type="SAM" id="MobiDB-lite"/>
    </source>
</evidence>
<dbReference type="PROSITE" id="PS00065">
    <property type="entry name" value="D_2_HYDROXYACID_DH_1"/>
    <property type="match status" value="1"/>
</dbReference>
<evidence type="ECO:0000256" key="1">
    <source>
        <dbReference type="ARBA" id="ARBA00001974"/>
    </source>
</evidence>
<dbReference type="InterPro" id="IPR029752">
    <property type="entry name" value="D-isomer_DH_CS1"/>
</dbReference>
<dbReference type="Gene3D" id="3.30.390.30">
    <property type="match status" value="1"/>
</dbReference>
<dbReference type="Gene3D" id="3.50.50.60">
    <property type="entry name" value="FAD/NAD(P)-binding domain"/>
    <property type="match status" value="2"/>
</dbReference>
<sequence>MATDYDTIILGAGTAGLAALREVRKRTDDFLLVNDGPYGTTCARVGCMPSKVFIEAANAFHARGKLGEFGVSGADQLAVDIPAVLARVRKLRDYYVSGVLKATEGLGERNLAGRGRLLGPDRVAVGDREFSARRIILATGSRPVLPGPWAELGERVFTTDSLFERPDLPRRIAIIGLGAIGVEMAQAMARLGIEVSAFSSSDRLAGLHDKKVNATLRALLDQEFAVHTGHEVELEAAGDGVRVRAGKASVEVDAVLAAIGRRPNLDDVGLETLGVDLNEKGLPPFEPGLLRIGDTPVFIAGDVNTHAPILHEAADEGFIAGRNAMADEPICYQRRTPLGVVFSDPVTAHVGQRRSDLPDDTVVGEVDFSRQGRARAAQKNDGLLRVYAAHDTGCILGAELCTPAGDHLAHLLALAVDQKLTVFDLLRMPFYHPVLEEGLRTALRDAGKQVDDSPDRSDLANCPAMGSEALD</sequence>
<name>A0ABQ1HRU9_9GAMM</name>
<gene>
    <name evidence="7" type="ORF">GCM10011521_27470</name>
</gene>
<dbReference type="EMBL" id="BMKC01000004">
    <property type="protein sequence ID" value="GGA87561.1"/>
    <property type="molecule type" value="Genomic_DNA"/>
</dbReference>
<accession>A0ABQ1HRU9</accession>
<protein>
    <submittedName>
        <fullName evidence="7">Dihydrolipoyl dehydrogenase</fullName>
    </submittedName>
</protein>
<dbReference type="SUPFAM" id="SSF55424">
    <property type="entry name" value="FAD/NAD-linked reductases, dimerisation (C-terminal) domain"/>
    <property type="match status" value="1"/>
</dbReference>
<dbReference type="PRINTS" id="PR00411">
    <property type="entry name" value="PNDRDTASEI"/>
</dbReference>
<dbReference type="InterPro" id="IPR023753">
    <property type="entry name" value="FAD/NAD-binding_dom"/>
</dbReference>
<evidence type="ECO:0000313" key="7">
    <source>
        <dbReference type="EMBL" id="GGA87561.1"/>
    </source>
</evidence>
<evidence type="ECO:0000256" key="2">
    <source>
        <dbReference type="ARBA" id="ARBA00022630"/>
    </source>
</evidence>
<keyword evidence="3" id="KW-0274">FAD</keyword>
<feature type="region of interest" description="Disordered" evidence="4">
    <location>
        <begin position="446"/>
        <end position="471"/>
    </location>
</feature>
<keyword evidence="8" id="KW-1185">Reference proteome</keyword>
<dbReference type="InterPro" id="IPR004099">
    <property type="entry name" value="Pyr_nucl-diS_OxRdtase_dimer"/>
</dbReference>
<reference evidence="8" key="1">
    <citation type="journal article" date="2019" name="Int. J. Syst. Evol. Microbiol.">
        <title>The Global Catalogue of Microorganisms (GCM) 10K type strain sequencing project: providing services to taxonomists for standard genome sequencing and annotation.</title>
        <authorList>
            <consortium name="The Broad Institute Genomics Platform"/>
            <consortium name="The Broad Institute Genome Sequencing Center for Infectious Disease"/>
            <person name="Wu L."/>
            <person name="Ma J."/>
        </authorList>
    </citation>
    <scope>NUCLEOTIDE SEQUENCE [LARGE SCALE GENOMIC DNA]</scope>
    <source>
        <strain evidence="8">CGMCC 1.15905</strain>
    </source>
</reference>
<dbReference type="RefSeq" id="WP_188665640.1">
    <property type="nucleotide sequence ID" value="NZ_BMKC01000004.1"/>
</dbReference>
<dbReference type="Proteomes" id="UP000623419">
    <property type="component" value="Unassembled WGS sequence"/>
</dbReference>
<comment type="cofactor">
    <cofactor evidence="1">
        <name>FAD</name>
        <dbReference type="ChEBI" id="CHEBI:57692"/>
    </cofactor>
</comment>
<dbReference type="Pfam" id="PF07992">
    <property type="entry name" value="Pyr_redox_2"/>
    <property type="match status" value="1"/>
</dbReference>
<feature type="compositionally biased region" description="Basic and acidic residues" evidence="4">
    <location>
        <begin position="446"/>
        <end position="458"/>
    </location>
</feature>
<feature type="domain" description="FAD/NAD(P)-binding" evidence="6">
    <location>
        <begin position="5"/>
        <end position="317"/>
    </location>
</feature>
<dbReference type="PRINTS" id="PR00368">
    <property type="entry name" value="FADPNR"/>
</dbReference>
<evidence type="ECO:0000259" key="5">
    <source>
        <dbReference type="Pfam" id="PF02852"/>
    </source>
</evidence>
<proteinExistence type="predicted"/>
<dbReference type="Pfam" id="PF02852">
    <property type="entry name" value="Pyr_redox_dim"/>
    <property type="match status" value="1"/>
</dbReference>
<evidence type="ECO:0000313" key="8">
    <source>
        <dbReference type="Proteomes" id="UP000623419"/>
    </source>
</evidence>